<evidence type="ECO:0008006" key="4">
    <source>
        <dbReference type="Google" id="ProtNLM"/>
    </source>
</evidence>
<name>A0A939B8J0_9BACT</name>
<feature type="region of interest" description="Disordered" evidence="1">
    <location>
        <begin position="89"/>
        <end position="108"/>
    </location>
</feature>
<dbReference type="AlphaFoldDB" id="A0A939B8J0"/>
<organism evidence="2 3">
    <name type="scientific">Marseilla massiliensis</name>
    <dbReference type="NCBI Taxonomy" id="1841864"/>
    <lineage>
        <taxon>Bacteria</taxon>
        <taxon>Pseudomonadati</taxon>
        <taxon>Bacteroidota</taxon>
        <taxon>Bacteroidia</taxon>
        <taxon>Bacteroidales</taxon>
        <taxon>Prevotellaceae</taxon>
        <taxon>Marseilla</taxon>
    </lineage>
</organism>
<keyword evidence="3" id="KW-1185">Reference proteome</keyword>
<reference evidence="2" key="1">
    <citation type="submission" date="2020-08" db="EMBL/GenBank/DDBJ databases">
        <authorList>
            <person name="Cejkova D."/>
            <person name="Kubasova T."/>
            <person name="Jahodarova E."/>
            <person name="Rychlik I."/>
        </authorList>
    </citation>
    <scope>NUCLEOTIDE SEQUENCE</scope>
    <source>
        <strain evidence="2">An824</strain>
    </source>
</reference>
<reference evidence="2" key="2">
    <citation type="journal article" date="2021" name="Sci. Rep.">
        <title>The distribution of antibiotic resistance genes in chicken gut microbiota commensals.</title>
        <authorList>
            <person name="Juricova H."/>
            <person name="Matiasovicova J."/>
            <person name="Kubasova T."/>
            <person name="Cejkova D."/>
            <person name="Rychlik I."/>
        </authorList>
    </citation>
    <scope>NUCLEOTIDE SEQUENCE</scope>
    <source>
        <strain evidence="2">An824</strain>
    </source>
</reference>
<dbReference type="EMBL" id="JACJJG010000083">
    <property type="protein sequence ID" value="MBM6674458.1"/>
    <property type="molecule type" value="Genomic_DNA"/>
</dbReference>
<accession>A0A939B8J0</accession>
<dbReference type="RefSeq" id="WP_205105605.1">
    <property type="nucleotide sequence ID" value="NZ_JACJJG010000083.1"/>
</dbReference>
<comment type="caution">
    <text evidence="2">The sequence shown here is derived from an EMBL/GenBank/DDBJ whole genome shotgun (WGS) entry which is preliminary data.</text>
</comment>
<dbReference type="Proteomes" id="UP000706891">
    <property type="component" value="Unassembled WGS sequence"/>
</dbReference>
<evidence type="ECO:0000313" key="3">
    <source>
        <dbReference type="Proteomes" id="UP000706891"/>
    </source>
</evidence>
<evidence type="ECO:0000256" key="1">
    <source>
        <dbReference type="SAM" id="MobiDB-lite"/>
    </source>
</evidence>
<protein>
    <recommendedName>
        <fullName evidence="4">Helix-turn-helix domain-containing protein</fullName>
    </recommendedName>
</protein>
<proteinExistence type="predicted"/>
<evidence type="ECO:0000313" key="2">
    <source>
        <dbReference type="EMBL" id="MBM6674458.1"/>
    </source>
</evidence>
<gene>
    <name evidence="2" type="ORF">H6A34_11305</name>
</gene>
<sequence>MELFRFWNRIVTYDAFLNDLAARIVRLLKAEHDAPEFISQRKAFEIFGRRNVERWRKQGKITPCKRPGKVEYRTSELRFLQRTVQDYFNEGSNGDGNNAKKAAKNKHI</sequence>